<keyword evidence="9" id="KW-1185">Reference proteome</keyword>
<evidence type="ECO:0000256" key="7">
    <source>
        <dbReference type="ARBA" id="ARBA00023180"/>
    </source>
</evidence>
<dbReference type="Proteomes" id="UP000838756">
    <property type="component" value="Unassembled WGS sequence"/>
</dbReference>
<dbReference type="InterPro" id="IPR002159">
    <property type="entry name" value="CD36_fam"/>
</dbReference>
<dbReference type="Pfam" id="PF01130">
    <property type="entry name" value="CD36"/>
    <property type="match status" value="1"/>
</dbReference>
<dbReference type="EMBL" id="CAKXAJ010005137">
    <property type="protein sequence ID" value="CAH2209033.1"/>
    <property type="molecule type" value="Genomic_DNA"/>
</dbReference>
<evidence type="ECO:0000256" key="2">
    <source>
        <dbReference type="ARBA" id="ARBA00010532"/>
    </source>
</evidence>
<dbReference type="AlphaFoldDB" id="A0A8S4QJ18"/>
<evidence type="ECO:0000256" key="1">
    <source>
        <dbReference type="ARBA" id="ARBA00004236"/>
    </source>
</evidence>
<evidence type="ECO:0000313" key="8">
    <source>
        <dbReference type="EMBL" id="CAH2209033.1"/>
    </source>
</evidence>
<keyword evidence="7" id="KW-0325">Glycoprotein</keyword>
<dbReference type="PANTHER" id="PTHR11923:SF51">
    <property type="entry name" value="LYSOSOME MEMBRANE PROTEIN 2"/>
    <property type="match status" value="1"/>
</dbReference>
<evidence type="ECO:0000256" key="5">
    <source>
        <dbReference type="ARBA" id="ARBA00022989"/>
    </source>
</evidence>
<dbReference type="GO" id="GO:0005044">
    <property type="term" value="F:scavenger receptor activity"/>
    <property type="evidence" value="ECO:0007669"/>
    <property type="project" value="TreeGrafter"/>
</dbReference>
<keyword evidence="4" id="KW-0812">Transmembrane</keyword>
<comment type="similarity">
    <text evidence="2">Belongs to the CD36 family.</text>
</comment>
<feature type="non-terminal residue" evidence="8">
    <location>
        <position position="1"/>
    </location>
</feature>
<proteinExistence type="inferred from homology"/>
<accession>A0A8S4QJ18</accession>
<evidence type="ECO:0000256" key="3">
    <source>
        <dbReference type="ARBA" id="ARBA00022475"/>
    </source>
</evidence>
<organism evidence="8 9">
    <name type="scientific">Pararge aegeria aegeria</name>
    <dbReference type="NCBI Taxonomy" id="348720"/>
    <lineage>
        <taxon>Eukaryota</taxon>
        <taxon>Metazoa</taxon>
        <taxon>Ecdysozoa</taxon>
        <taxon>Arthropoda</taxon>
        <taxon>Hexapoda</taxon>
        <taxon>Insecta</taxon>
        <taxon>Pterygota</taxon>
        <taxon>Neoptera</taxon>
        <taxon>Endopterygota</taxon>
        <taxon>Lepidoptera</taxon>
        <taxon>Glossata</taxon>
        <taxon>Ditrysia</taxon>
        <taxon>Papilionoidea</taxon>
        <taxon>Nymphalidae</taxon>
        <taxon>Satyrinae</taxon>
        <taxon>Satyrini</taxon>
        <taxon>Parargina</taxon>
        <taxon>Pararge</taxon>
    </lineage>
</organism>
<name>A0A8S4QJ18_9NEOP</name>
<evidence type="ECO:0000313" key="9">
    <source>
        <dbReference type="Proteomes" id="UP000838756"/>
    </source>
</evidence>
<evidence type="ECO:0000256" key="4">
    <source>
        <dbReference type="ARBA" id="ARBA00022692"/>
    </source>
</evidence>
<keyword evidence="5" id="KW-1133">Transmembrane helix</keyword>
<gene>
    <name evidence="8" type="primary">jg26413</name>
    <name evidence="8" type="ORF">PAEG_LOCUS1458</name>
</gene>
<keyword evidence="6" id="KW-0472">Membrane</keyword>
<dbReference type="GO" id="GO:0005886">
    <property type="term" value="C:plasma membrane"/>
    <property type="evidence" value="ECO:0007669"/>
    <property type="project" value="UniProtKB-SubCell"/>
</dbReference>
<keyword evidence="3" id="KW-1003">Cell membrane</keyword>
<dbReference type="PANTHER" id="PTHR11923">
    <property type="entry name" value="SCAVENGER RECEPTOR CLASS B TYPE-1 SR-B1"/>
    <property type="match status" value="1"/>
</dbReference>
<sequence>KHDTPSELYVASRGTEDVSDLGHIFSFNGSSYLSNWVNMKNDEGDETPGVCNMINGTDSGIFAPFVNRDKSIYAFNTDICR</sequence>
<feature type="non-terminal residue" evidence="8">
    <location>
        <position position="81"/>
    </location>
</feature>
<comment type="caution">
    <text evidence="8">The sequence shown here is derived from an EMBL/GenBank/DDBJ whole genome shotgun (WGS) entry which is preliminary data.</text>
</comment>
<comment type="subcellular location">
    <subcellularLocation>
        <location evidence="1">Cell membrane</location>
    </subcellularLocation>
</comment>
<evidence type="ECO:0000256" key="6">
    <source>
        <dbReference type="ARBA" id="ARBA00023136"/>
    </source>
</evidence>
<dbReference type="OrthoDB" id="195015at2759"/>
<protein>
    <submittedName>
        <fullName evidence="8">Jg26413 protein</fullName>
    </submittedName>
</protein>
<dbReference type="GO" id="GO:0005737">
    <property type="term" value="C:cytoplasm"/>
    <property type="evidence" value="ECO:0007669"/>
    <property type="project" value="TreeGrafter"/>
</dbReference>
<reference evidence="8" key="1">
    <citation type="submission" date="2022-03" db="EMBL/GenBank/DDBJ databases">
        <authorList>
            <person name="Lindestad O."/>
        </authorList>
    </citation>
    <scope>NUCLEOTIDE SEQUENCE</scope>
</reference>